<evidence type="ECO:0000313" key="2">
    <source>
        <dbReference type="Proteomes" id="UP000078200"/>
    </source>
</evidence>
<dbReference type="AlphaFoldDB" id="A0A1A9VW44"/>
<keyword evidence="2" id="KW-1185">Reference proteome</keyword>
<proteinExistence type="predicted"/>
<protein>
    <submittedName>
        <fullName evidence="1">Uncharacterized protein</fullName>
    </submittedName>
</protein>
<organism evidence="1 2">
    <name type="scientific">Glossina austeni</name>
    <name type="common">Savannah tsetse fly</name>
    <dbReference type="NCBI Taxonomy" id="7395"/>
    <lineage>
        <taxon>Eukaryota</taxon>
        <taxon>Metazoa</taxon>
        <taxon>Ecdysozoa</taxon>
        <taxon>Arthropoda</taxon>
        <taxon>Hexapoda</taxon>
        <taxon>Insecta</taxon>
        <taxon>Pterygota</taxon>
        <taxon>Neoptera</taxon>
        <taxon>Endopterygota</taxon>
        <taxon>Diptera</taxon>
        <taxon>Brachycera</taxon>
        <taxon>Muscomorpha</taxon>
        <taxon>Hippoboscoidea</taxon>
        <taxon>Glossinidae</taxon>
        <taxon>Glossina</taxon>
    </lineage>
</organism>
<sequence>MVDLDIPVIGNKGLHVASYLSNLYDEKCDICAEKHQMYSGHPQQYLFSEHRPMVGRGTERSLDRIDPPESIVTKRGKQTCKLKKGIYENQHNSKSLTVKRNKSSISLLAMV</sequence>
<dbReference type="Proteomes" id="UP000078200">
    <property type="component" value="Unassembled WGS sequence"/>
</dbReference>
<evidence type="ECO:0000313" key="1">
    <source>
        <dbReference type="EnsemblMetazoa" id="GAUT049487-PA"/>
    </source>
</evidence>
<accession>A0A1A9VW44</accession>
<reference evidence="1" key="1">
    <citation type="submission" date="2020-05" db="UniProtKB">
        <authorList>
            <consortium name="EnsemblMetazoa"/>
        </authorList>
    </citation>
    <scope>IDENTIFICATION</scope>
    <source>
        <strain evidence="1">TTRI</strain>
    </source>
</reference>
<dbReference type="VEuPathDB" id="VectorBase:GAUT049487"/>
<dbReference type="EnsemblMetazoa" id="GAUT049487-RA">
    <property type="protein sequence ID" value="GAUT049487-PA"/>
    <property type="gene ID" value="GAUT049487"/>
</dbReference>
<name>A0A1A9VW44_GLOAU</name>